<dbReference type="PANTHER" id="PTHR38133:SF1">
    <property type="entry name" value="SLR1429 PROTEIN"/>
    <property type="match status" value="1"/>
</dbReference>
<dbReference type="Pfam" id="PF04434">
    <property type="entry name" value="SWIM"/>
    <property type="match status" value="1"/>
</dbReference>
<dbReference type="Proteomes" id="UP001138997">
    <property type="component" value="Unassembled WGS sequence"/>
</dbReference>
<evidence type="ECO:0000313" key="3">
    <source>
        <dbReference type="EMBL" id="MCD5313368.1"/>
    </source>
</evidence>
<name>A0A9X1NHT1_9ACTN</name>
<reference evidence="3" key="1">
    <citation type="submission" date="2021-11" db="EMBL/GenBank/DDBJ databases">
        <title>Streptomyces corallinus and Kineosporia corallina sp. nov., two new coral-derived marine actinobacteria.</title>
        <authorList>
            <person name="Buangrab K."/>
            <person name="Sutthacheep M."/>
            <person name="Yeemin T."/>
            <person name="Harunari E."/>
            <person name="Igarashi Y."/>
            <person name="Sripreechasak P."/>
            <person name="Kanchanasin P."/>
            <person name="Tanasupawat S."/>
            <person name="Phongsopitanun W."/>
        </authorList>
    </citation>
    <scope>NUCLEOTIDE SEQUENCE</scope>
    <source>
        <strain evidence="3">JCM 31032</strain>
    </source>
</reference>
<dbReference type="PROSITE" id="PS50966">
    <property type="entry name" value="ZF_SWIM"/>
    <property type="match status" value="1"/>
</dbReference>
<accession>A0A9X1NHT1</accession>
<gene>
    <name evidence="3" type="ORF">LR394_20880</name>
</gene>
<keyword evidence="4" id="KW-1185">Reference proteome</keyword>
<evidence type="ECO:0000313" key="4">
    <source>
        <dbReference type="Proteomes" id="UP001138997"/>
    </source>
</evidence>
<evidence type="ECO:0000256" key="1">
    <source>
        <dbReference type="PROSITE-ProRule" id="PRU00325"/>
    </source>
</evidence>
<dbReference type="AlphaFoldDB" id="A0A9X1NHT1"/>
<protein>
    <submittedName>
        <fullName evidence="3">SWIM zinc finger family protein</fullName>
    </submittedName>
</protein>
<dbReference type="GO" id="GO:0008270">
    <property type="term" value="F:zinc ion binding"/>
    <property type="evidence" value="ECO:0007669"/>
    <property type="project" value="UniProtKB-KW"/>
</dbReference>
<feature type="domain" description="SWIM-type" evidence="2">
    <location>
        <begin position="134"/>
        <end position="165"/>
    </location>
</feature>
<comment type="caution">
    <text evidence="3">The sequence shown here is derived from an EMBL/GenBank/DDBJ whole genome shotgun (WGS) entry which is preliminary data.</text>
</comment>
<keyword evidence="1" id="KW-0479">Metal-binding</keyword>
<sequence>MADFAKFSKPRAVENGLMARSARGDIGEQWWSRRFIGVLESFALGTRLTRGRAYARKGQIISLEIDAGEVKADVQGSRVTPYRVRIGLKKFSELVWAKAEVALAEQALFSAQLLAGQFPRELEPVLAQIGAPLFPARLADLDLRCSCPDQAVPCKHIAAVFYLMAERFDDDPFLLLRWRGRSKTALLERLRALRGDVEEPEEPEFTVDPPPTATPGRQVLSAALALAEPDPVAEVSATKRAKPGPPGGDAVAFWAAGQLLPLPSHPELPVDLLLRQLPVPGSWLGGDGLVQELAALYRQLAQED</sequence>
<evidence type="ECO:0000259" key="2">
    <source>
        <dbReference type="PROSITE" id="PS50966"/>
    </source>
</evidence>
<dbReference type="RefSeq" id="WP_231444482.1">
    <property type="nucleotide sequence ID" value="NZ_JAJOMB010000011.1"/>
</dbReference>
<dbReference type="PANTHER" id="PTHR38133">
    <property type="entry name" value="SLR1429 PROTEIN"/>
    <property type="match status" value="1"/>
</dbReference>
<organism evidence="3 4">
    <name type="scientific">Kineosporia babensis</name>
    <dbReference type="NCBI Taxonomy" id="499548"/>
    <lineage>
        <taxon>Bacteria</taxon>
        <taxon>Bacillati</taxon>
        <taxon>Actinomycetota</taxon>
        <taxon>Actinomycetes</taxon>
        <taxon>Kineosporiales</taxon>
        <taxon>Kineosporiaceae</taxon>
        <taxon>Kineosporia</taxon>
    </lineage>
</organism>
<dbReference type="InterPro" id="IPR007527">
    <property type="entry name" value="Znf_SWIM"/>
</dbReference>
<proteinExistence type="predicted"/>
<keyword evidence="1" id="KW-0862">Zinc</keyword>
<dbReference type="EMBL" id="JAJOMB010000011">
    <property type="protein sequence ID" value="MCD5313368.1"/>
    <property type="molecule type" value="Genomic_DNA"/>
</dbReference>
<keyword evidence="1" id="KW-0863">Zinc-finger</keyword>